<comment type="caution">
    <text evidence="2">The sequence shown here is derived from an EMBL/GenBank/DDBJ whole genome shotgun (WGS) entry which is preliminary data.</text>
</comment>
<dbReference type="Proteomes" id="UP001187343">
    <property type="component" value="Unassembled WGS sequence"/>
</dbReference>
<sequence length="80" mass="8962">MERFNFDRPEFPGNVRVGAEVPRADCAGWKRGVFVFYCFRFVYPEGTGGCLKSTLRFSPRGTQTSASREKTSCHSLCTGT</sequence>
<dbReference type="EMBL" id="JAUYZG010000011">
    <property type="protein sequence ID" value="KAK2895050.1"/>
    <property type="molecule type" value="Genomic_DNA"/>
</dbReference>
<evidence type="ECO:0000256" key="1">
    <source>
        <dbReference type="SAM" id="MobiDB-lite"/>
    </source>
</evidence>
<protein>
    <submittedName>
        <fullName evidence="2">Uncharacterized protein</fullName>
    </submittedName>
</protein>
<name>A0AA88PS34_9TELE</name>
<feature type="region of interest" description="Disordered" evidence="1">
    <location>
        <begin position="61"/>
        <end position="80"/>
    </location>
</feature>
<reference evidence="2" key="1">
    <citation type="submission" date="2023-08" db="EMBL/GenBank/DDBJ databases">
        <title>Chromosome-level Genome Assembly of mud carp (Cirrhinus molitorella).</title>
        <authorList>
            <person name="Liu H."/>
        </authorList>
    </citation>
    <scope>NUCLEOTIDE SEQUENCE</scope>
    <source>
        <strain evidence="2">Prfri</strain>
        <tissue evidence="2">Muscle</tissue>
    </source>
</reference>
<evidence type="ECO:0000313" key="3">
    <source>
        <dbReference type="Proteomes" id="UP001187343"/>
    </source>
</evidence>
<accession>A0AA88PS34</accession>
<proteinExistence type="predicted"/>
<evidence type="ECO:0000313" key="2">
    <source>
        <dbReference type="EMBL" id="KAK2895050.1"/>
    </source>
</evidence>
<organism evidence="2 3">
    <name type="scientific">Cirrhinus molitorella</name>
    <name type="common">mud carp</name>
    <dbReference type="NCBI Taxonomy" id="172907"/>
    <lineage>
        <taxon>Eukaryota</taxon>
        <taxon>Metazoa</taxon>
        <taxon>Chordata</taxon>
        <taxon>Craniata</taxon>
        <taxon>Vertebrata</taxon>
        <taxon>Euteleostomi</taxon>
        <taxon>Actinopterygii</taxon>
        <taxon>Neopterygii</taxon>
        <taxon>Teleostei</taxon>
        <taxon>Ostariophysi</taxon>
        <taxon>Cypriniformes</taxon>
        <taxon>Cyprinidae</taxon>
        <taxon>Labeoninae</taxon>
        <taxon>Labeonini</taxon>
        <taxon>Cirrhinus</taxon>
    </lineage>
</organism>
<dbReference type="AlphaFoldDB" id="A0AA88PS34"/>
<keyword evidence="3" id="KW-1185">Reference proteome</keyword>
<gene>
    <name evidence="2" type="ORF">Q8A67_012279</name>
</gene>